<evidence type="ECO:0000313" key="1">
    <source>
        <dbReference type="EMBL" id="MED6196867.1"/>
    </source>
</evidence>
<evidence type="ECO:0008006" key="3">
    <source>
        <dbReference type="Google" id="ProtNLM"/>
    </source>
</evidence>
<reference evidence="1 2" key="1">
    <citation type="journal article" date="2023" name="Plants (Basel)">
        <title>Bridging the Gap: Combining Genomics and Transcriptomics Approaches to Understand Stylosanthes scabra, an Orphan Legume from the Brazilian Caatinga.</title>
        <authorList>
            <person name="Ferreira-Neto J.R.C."/>
            <person name="da Silva M.D."/>
            <person name="Binneck E."/>
            <person name="de Melo N.F."/>
            <person name="da Silva R.H."/>
            <person name="de Melo A.L.T.M."/>
            <person name="Pandolfi V."/>
            <person name="Bustamante F.O."/>
            <person name="Brasileiro-Vidal A.C."/>
            <person name="Benko-Iseppon A.M."/>
        </authorList>
    </citation>
    <scope>NUCLEOTIDE SEQUENCE [LARGE SCALE GENOMIC DNA]</scope>
    <source>
        <tissue evidence="1">Leaves</tissue>
    </source>
</reference>
<organism evidence="1 2">
    <name type="scientific">Stylosanthes scabra</name>
    <dbReference type="NCBI Taxonomy" id="79078"/>
    <lineage>
        <taxon>Eukaryota</taxon>
        <taxon>Viridiplantae</taxon>
        <taxon>Streptophyta</taxon>
        <taxon>Embryophyta</taxon>
        <taxon>Tracheophyta</taxon>
        <taxon>Spermatophyta</taxon>
        <taxon>Magnoliopsida</taxon>
        <taxon>eudicotyledons</taxon>
        <taxon>Gunneridae</taxon>
        <taxon>Pentapetalae</taxon>
        <taxon>rosids</taxon>
        <taxon>fabids</taxon>
        <taxon>Fabales</taxon>
        <taxon>Fabaceae</taxon>
        <taxon>Papilionoideae</taxon>
        <taxon>50 kb inversion clade</taxon>
        <taxon>dalbergioids sensu lato</taxon>
        <taxon>Dalbergieae</taxon>
        <taxon>Pterocarpus clade</taxon>
        <taxon>Stylosanthes</taxon>
    </lineage>
</organism>
<gene>
    <name evidence="1" type="ORF">PIB30_051343</name>
</gene>
<protein>
    <recommendedName>
        <fullName evidence="3">Polyprotein</fullName>
    </recommendedName>
</protein>
<keyword evidence="2" id="KW-1185">Reference proteome</keyword>
<comment type="caution">
    <text evidence="1">The sequence shown here is derived from an EMBL/GenBank/DDBJ whole genome shotgun (WGS) entry which is preliminary data.</text>
</comment>
<name>A0ABU6XFP5_9FABA</name>
<dbReference type="Proteomes" id="UP001341840">
    <property type="component" value="Unassembled WGS sequence"/>
</dbReference>
<evidence type="ECO:0000313" key="2">
    <source>
        <dbReference type="Proteomes" id="UP001341840"/>
    </source>
</evidence>
<proteinExistence type="predicted"/>
<dbReference type="EMBL" id="JASCZI010211811">
    <property type="protein sequence ID" value="MED6196867.1"/>
    <property type="molecule type" value="Genomic_DNA"/>
</dbReference>
<sequence>MTRRNQAKHPLILFGLKQHAGETIRDYLDRYNKVVQEVNVWNQAVVALCFTFGLAERGYESGTPLSIAFIIGKAVPRYPVLQYLIPRKANTGTSPADEGKHGANWKVRNLLYSADVERRSVLSGGPPGSPRPLLRRSSAQIPARELRSQVAPYLEPLL</sequence>
<accession>A0ABU6XFP5</accession>